<dbReference type="PANTHER" id="PTHR30146:SF2">
    <property type="entry name" value="HTH-TYPE TRANSCRIPTIONAL REGULATOR GNTR"/>
    <property type="match status" value="1"/>
</dbReference>
<dbReference type="SUPFAM" id="SSF47413">
    <property type="entry name" value="lambda repressor-like DNA-binding domains"/>
    <property type="match status" value="1"/>
</dbReference>
<evidence type="ECO:0000256" key="1">
    <source>
        <dbReference type="ARBA" id="ARBA00023015"/>
    </source>
</evidence>
<dbReference type="InterPro" id="IPR028082">
    <property type="entry name" value="Peripla_BP_I"/>
</dbReference>
<dbReference type="Pfam" id="PF13377">
    <property type="entry name" value="Peripla_BP_3"/>
    <property type="match status" value="1"/>
</dbReference>
<evidence type="ECO:0000313" key="5">
    <source>
        <dbReference type="EMBL" id="SEJ35227.1"/>
    </source>
</evidence>
<reference evidence="6" key="1">
    <citation type="submission" date="2016-10" db="EMBL/GenBank/DDBJ databases">
        <authorList>
            <person name="Varghese N."/>
            <person name="Submissions S."/>
        </authorList>
    </citation>
    <scope>NUCLEOTIDE SEQUENCE [LARGE SCALE GENOMIC DNA]</scope>
    <source>
        <strain evidence="6">LMG 26031</strain>
    </source>
</reference>
<keyword evidence="6" id="KW-1185">Reference proteome</keyword>
<dbReference type="EMBL" id="FNYE01000009">
    <property type="protein sequence ID" value="SEJ35227.1"/>
    <property type="molecule type" value="Genomic_DNA"/>
</dbReference>
<dbReference type="PROSITE" id="PS50932">
    <property type="entry name" value="HTH_LACI_2"/>
    <property type="match status" value="1"/>
</dbReference>
<evidence type="ECO:0000259" key="4">
    <source>
        <dbReference type="PROSITE" id="PS50932"/>
    </source>
</evidence>
<evidence type="ECO:0000256" key="3">
    <source>
        <dbReference type="ARBA" id="ARBA00023163"/>
    </source>
</evidence>
<dbReference type="Gene3D" id="3.40.50.2300">
    <property type="match status" value="2"/>
</dbReference>
<keyword evidence="1" id="KW-0805">Transcription regulation</keyword>
<evidence type="ECO:0000313" key="6">
    <source>
        <dbReference type="Proteomes" id="UP000198866"/>
    </source>
</evidence>
<dbReference type="SUPFAM" id="SSF53822">
    <property type="entry name" value="Periplasmic binding protein-like I"/>
    <property type="match status" value="1"/>
</dbReference>
<dbReference type="OrthoDB" id="8770688at2"/>
<dbReference type="PANTHER" id="PTHR30146">
    <property type="entry name" value="LACI-RELATED TRANSCRIPTIONAL REPRESSOR"/>
    <property type="match status" value="1"/>
</dbReference>
<name>A0A1H6Y865_9BURK</name>
<proteinExistence type="predicted"/>
<dbReference type="Pfam" id="PF00356">
    <property type="entry name" value="LacI"/>
    <property type="match status" value="1"/>
</dbReference>
<dbReference type="InterPro" id="IPR046335">
    <property type="entry name" value="LacI/GalR-like_sensor"/>
</dbReference>
<accession>A0A1H6Y865</accession>
<evidence type="ECO:0000256" key="2">
    <source>
        <dbReference type="ARBA" id="ARBA00023125"/>
    </source>
</evidence>
<dbReference type="STRING" id="667676.SAMN05192539_1009204"/>
<keyword evidence="2" id="KW-0238">DNA-binding</keyword>
<dbReference type="GO" id="GO:0000976">
    <property type="term" value="F:transcription cis-regulatory region binding"/>
    <property type="evidence" value="ECO:0007669"/>
    <property type="project" value="TreeGrafter"/>
</dbReference>
<protein>
    <submittedName>
        <fullName evidence="5">Transcriptional regulator, LacI family</fullName>
    </submittedName>
</protein>
<dbReference type="Gene3D" id="1.10.260.40">
    <property type="entry name" value="lambda repressor-like DNA-binding domains"/>
    <property type="match status" value="1"/>
</dbReference>
<sequence length="342" mass="36910">MATSTLRKTRSTGRPTLEAVARLAGVSTITASRVLRGLGSVGPDYVERVKAAAAELNYVTNPAARALASSRSDAVAVVIPSLSNAVFVDVLESIHTVLRPRGYEILIGNSHYSRNAEEDLIRHYLASPPSGLIVTGFDRTESARRLIDASGVPCVHIMELEEAEGVHCVGFSQARAGEAVAEHLIARGCRHNAFVAAQLDSRMMQRGEGFRETLQRKGLYDPDLEVLTPSPSSIGLGCDLFRQLLQRRPDVDGIFFGNDDLAQGALFEARRQGIAIPDRVAIVGFNDLAGAADCVPRLTTVRTPRMEVGRIASNLLLSMIRNEPVTSPVVDLGFELVVRESA</sequence>
<dbReference type="AlphaFoldDB" id="A0A1H6Y865"/>
<gene>
    <name evidence="5" type="ORF">SAMN05192539_1009204</name>
</gene>
<dbReference type="GO" id="GO:0003700">
    <property type="term" value="F:DNA-binding transcription factor activity"/>
    <property type="evidence" value="ECO:0007669"/>
    <property type="project" value="TreeGrafter"/>
</dbReference>
<feature type="domain" description="HTH lacI-type" evidence="4">
    <location>
        <begin position="15"/>
        <end position="69"/>
    </location>
</feature>
<organism evidence="5 6">
    <name type="scientific">Paraburkholderia diazotrophica</name>
    <dbReference type="NCBI Taxonomy" id="667676"/>
    <lineage>
        <taxon>Bacteria</taxon>
        <taxon>Pseudomonadati</taxon>
        <taxon>Pseudomonadota</taxon>
        <taxon>Betaproteobacteria</taxon>
        <taxon>Burkholderiales</taxon>
        <taxon>Burkholderiaceae</taxon>
        <taxon>Paraburkholderia</taxon>
    </lineage>
</organism>
<dbReference type="InterPro" id="IPR010982">
    <property type="entry name" value="Lambda_DNA-bd_dom_sf"/>
</dbReference>
<dbReference type="SMART" id="SM00354">
    <property type="entry name" value="HTH_LACI"/>
    <property type="match status" value="1"/>
</dbReference>
<dbReference type="RefSeq" id="WP_090866074.1">
    <property type="nucleotide sequence ID" value="NZ_FNYE01000009.1"/>
</dbReference>
<dbReference type="InterPro" id="IPR000843">
    <property type="entry name" value="HTH_LacI"/>
</dbReference>
<dbReference type="CDD" id="cd01575">
    <property type="entry name" value="PBP1_GntR"/>
    <property type="match status" value="1"/>
</dbReference>
<keyword evidence="3" id="KW-0804">Transcription</keyword>
<dbReference type="Proteomes" id="UP000198866">
    <property type="component" value="Unassembled WGS sequence"/>
</dbReference>
<dbReference type="CDD" id="cd01392">
    <property type="entry name" value="HTH_LacI"/>
    <property type="match status" value="1"/>
</dbReference>